<evidence type="ECO:0000256" key="6">
    <source>
        <dbReference type="SAM" id="Phobius"/>
    </source>
</evidence>
<dbReference type="EMBL" id="GBHO01025836">
    <property type="protein sequence ID" value="JAG17768.1"/>
    <property type="molecule type" value="Transcribed_RNA"/>
</dbReference>
<sequence length="157" mass="17093">MSSLFESMPPCIWFEGGDKRNALASLLSGTLFFTGIWLAIDANSTHPEAFKGPYHLCGIVGTVSLIMINLVSNNQLQGDSYSGGFLGPRGARLWLFVGFVLGFAAVIASCWLLFSEFVGNDQEKDNMWVGAALFLQNAFILGASLVFKFGRVEDPWG</sequence>
<dbReference type="EMBL" id="GBRD01000576">
    <property type="protein sequence ID" value="JAG65245.1"/>
    <property type="molecule type" value="Transcribed_RNA"/>
</dbReference>
<protein>
    <submittedName>
        <fullName evidence="7">Transmembrane protein 50A</fullName>
    </submittedName>
</protein>
<feature type="transmembrane region" description="Helical" evidence="6">
    <location>
        <begin position="126"/>
        <end position="147"/>
    </location>
</feature>
<evidence type="ECO:0000313" key="10">
    <source>
        <dbReference type="EMBL" id="JAQ08858.1"/>
    </source>
</evidence>
<name>A0A0A9XG32_LYGHE</name>
<evidence type="ECO:0000313" key="9">
    <source>
        <dbReference type="EMBL" id="JAQ02525.1"/>
    </source>
</evidence>
<feature type="transmembrane region" description="Helical" evidence="6">
    <location>
        <begin position="21"/>
        <end position="40"/>
    </location>
</feature>
<feature type="transmembrane region" description="Helical" evidence="6">
    <location>
        <begin position="93"/>
        <end position="114"/>
    </location>
</feature>
<dbReference type="AlphaFoldDB" id="A0A0A9XG32"/>
<dbReference type="EMBL" id="GDHC01009771">
    <property type="protein sequence ID" value="JAQ08858.1"/>
    <property type="molecule type" value="Transcribed_RNA"/>
</dbReference>
<evidence type="ECO:0000256" key="3">
    <source>
        <dbReference type="ARBA" id="ARBA00022692"/>
    </source>
</evidence>
<evidence type="ECO:0000256" key="2">
    <source>
        <dbReference type="ARBA" id="ARBA00005335"/>
    </source>
</evidence>
<comment type="subcellular location">
    <subcellularLocation>
        <location evidence="1">Membrane</location>
        <topology evidence="1">Multi-pass membrane protein</topology>
    </subcellularLocation>
</comment>
<dbReference type="EMBL" id="GDHC01016104">
    <property type="protein sequence ID" value="JAQ02525.1"/>
    <property type="molecule type" value="Transcribed_RNA"/>
</dbReference>
<evidence type="ECO:0000313" key="7">
    <source>
        <dbReference type="EMBL" id="JAG17768.1"/>
    </source>
</evidence>
<organism evidence="7">
    <name type="scientific">Lygus hesperus</name>
    <name type="common">Western plant bug</name>
    <dbReference type="NCBI Taxonomy" id="30085"/>
    <lineage>
        <taxon>Eukaryota</taxon>
        <taxon>Metazoa</taxon>
        <taxon>Ecdysozoa</taxon>
        <taxon>Arthropoda</taxon>
        <taxon>Hexapoda</taxon>
        <taxon>Insecta</taxon>
        <taxon>Pterygota</taxon>
        <taxon>Neoptera</taxon>
        <taxon>Paraneoptera</taxon>
        <taxon>Hemiptera</taxon>
        <taxon>Heteroptera</taxon>
        <taxon>Panheteroptera</taxon>
        <taxon>Cimicomorpha</taxon>
        <taxon>Miridae</taxon>
        <taxon>Mirini</taxon>
        <taxon>Lygus</taxon>
    </lineage>
</organism>
<reference evidence="7" key="1">
    <citation type="journal article" date="2014" name="PLoS ONE">
        <title>Transcriptome-Based Identification of ABC Transporters in the Western Tarnished Plant Bug Lygus hesperus.</title>
        <authorList>
            <person name="Hull J.J."/>
            <person name="Chaney K."/>
            <person name="Geib S.M."/>
            <person name="Fabrick J.A."/>
            <person name="Brent C.S."/>
            <person name="Walsh D."/>
            <person name="Lavine L.C."/>
        </authorList>
    </citation>
    <scope>NUCLEOTIDE SEQUENCE</scope>
</reference>
<dbReference type="Pfam" id="PF05255">
    <property type="entry name" value="UPF0220"/>
    <property type="match status" value="1"/>
</dbReference>
<keyword evidence="5 6" id="KW-0472">Membrane</keyword>
<feature type="transmembrane region" description="Helical" evidence="6">
    <location>
        <begin position="52"/>
        <end position="72"/>
    </location>
</feature>
<keyword evidence="3 6" id="KW-0812">Transmembrane</keyword>
<reference evidence="9" key="4">
    <citation type="journal article" date="2016" name="Gigascience">
        <title>De novo construction of an expanded transcriptome assembly for the western tarnished plant bug, Lygus hesperus.</title>
        <authorList>
            <person name="Tassone E.E."/>
            <person name="Geib S.M."/>
            <person name="Hall B."/>
            <person name="Fabrick J.A."/>
            <person name="Brent C.S."/>
            <person name="Hull J.J."/>
        </authorList>
    </citation>
    <scope>NUCLEOTIDE SEQUENCE</scope>
</reference>
<dbReference type="GO" id="GO:0016020">
    <property type="term" value="C:membrane"/>
    <property type="evidence" value="ECO:0007669"/>
    <property type="project" value="UniProtKB-SubCell"/>
</dbReference>
<gene>
    <name evidence="7" type="primary">TMEM50A</name>
    <name evidence="10" type="synonym">TMEM50A_0</name>
    <name evidence="9" type="synonym">TMEM50A_1</name>
    <name evidence="7" type="ORF">CM83_33436</name>
    <name evidence="10" type="ORF">g.41519</name>
    <name evidence="9" type="ORF">g.41520</name>
</gene>
<accession>A0A0A9XG32</accession>
<dbReference type="PANTHER" id="PTHR13180">
    <property type="entry name" value="SMALL MEMBRANE PROTEIN-RELATED"/>
    <property type="match status" value="1"/>
</dbReference>
<reference evidence="8" key="3">
    <citation type="submission" date="2014-09" db="EMBL/GenBank/DDBJ databases">
        <authorList>
            <person name="Magalhaes I.L.F."/>
            <person name="Oliveira U."/>
            <person name="Santos F.R."/>
            <person name="Vidigal T.H.D.A."/>
            <person name="Brescovit A.D."/>
            <person name="Santos A.J."/>
        </authorList>
    </citation>
    <scope>NUCLEOTIDE SEQUENCE</scope>
</reference>
<keyword evidence="4 6" id="KW-1133">Transmembrane helix</keyword>
<reference evidence="7" key="2">
    <citation type="submission" date="2014-07" db="EMBL/GenBank/DDBJ databases">
        <authorList>
            <person name="Hull J."/>
        </authorList>
    </citation>
    <scope>NUCLEOTIDE SEQUENCE</scope>
</reference>
<comment type="similarity">
    <text evidence="2">Belongs to the UPF0220 family.</text>
</comment>
<evidence type="ECO:0000313" key="8">
    <source>
        <dbReference type="EMBL" id="JAG65245.1"/>
    </source>
</evidence>
<proteinExistence type="inferred from homology"/>
<evidence type="ECO:0000256" key="4">
    <source>
        <dbReference type="ARBA" id="ARBA00022989"/>
    </source>
</evidence>
<evidence type="ECO:0000256" key="5">
    <source>
        <dbReference type="ARBA" id="ARBA00023136"/>
    </source>
</evidence>
<evidence type="ECO:0000256" key="1">
    <source>
        <dbReference type="ARBA" id="ARBA00004141"/>
    </source>
</evidence>
<dbReference type="InterPro" id="IPR007919">
    <property type="entry name" value="UPF0220"/>
</dbReference>